<accession>A0ABV1UW53</accession>
<protein>
    <submittedName>
        <fullName evidence="1">ABC transporter substrate-binding protein</fullName>
    </submittedName>
</protein>
<comment type="caution">
    <text evidence="1">The sequence shown here is derived from an EMBL/GenBank/DDBJ whole genome shotgun (WGS) entry which is preliminary data.</text>
</comment>
<dbReference type="EMBL" id="JBEPBX010000013">
    <property type="protein sequence ID" value="MER6615014.1"/>
    <property type="molecule type" value="Genomic_DNA"/>
</dbReference>
<name>A0ABV1UW53_9ACTN</name>
<evidence type="ECO:0000313" key="1">
    <source>
        <dbReference type="EMBL" id="MER6615014.1"/>
    </source>
</evidence>
<dbReference type="Gene3D" id="3.40.50.1980">
    <property type="entry name" value="Nitrogenase molybdenum iron protein domain"/>
    <property type="match status" value="2"/>
</dbReference>
<keyword evidence="2" id="KW-1185">Reference proteome</keyword>
<gene>
    <name evidence="1" type="ORF">ABT276_16910</name>
</gene>
<dbReference type="Proteomes" id="UP001445472">
    <property type="component" value="Unassembled WGS sequence"/>
</dbReference>
<organism evidence="1 2">
    <name type="scientific">Streptomyces xantholiticus</name>
    <dbReference type="NCBI Taxonomy" id="68285"/>
    <lineage>
        <taxon>Bacteria</taxon>
        <taxon>Bacillati</taxon>
        <taxon>Actinomycetota</taxon>
        <taxon>Actinomycetes</taxon>
        <taxon>Kitasatosporales</taxon>
        <taxon>Streptomycetaceae</taxon>
        <taxon>Streptomyces</taxon>
    </lineage>
</organism>
<proteinExistence type="predicted"/>
<dbReference type="CDD" id="cd00636">
    <property type="entry name" value="TroA-like"/>
    <property type="match status" value="1"/>
</dbReference>
<evidence type="ECO:0000313" key="2">
    <source>
        <dbReference type="Proteomes" id="UP001445472"/>
    </source>
</evidence>
<sequence>MAQRTQWEFLDDRGRLASAPHTPSRLITYIQAGAALFDQGLLPAGLFGSAHDGAGPDPAKAGDLPLDGVPYLGSGPGVDGDIVLAVGPDLVVAVTYGSDQVYGLDPDTAKYLEERVPLVVLDVGQGRSLDEVRDRFGALARSLGADPEPPAGSALAAARARLRAAADRAVGARVLALSPAGPDSVHIARPDAWPDLRALCRYGVGTAAPEPGAGVNWSTTDWAAARRLEPDVVLADVRSNAFPLERLCGVADWDVIESRARLLPWNPELPPSAAAHARFFDEVAEALEAAEPSS</sequence>
<reference evidence="1 2" key="1">
    <citation type="submission" date="2024-06" db="EMBL/GenBank/DDBJ databases">
        <title>The Natural Products Discovery Center: Release of the First 8490 Sequenced Strains for Exploring Actinobacteria Biosynthetic Diversity.</title>
        <authorList>
            <person name="Kalkreuter E."/>
            <person name="Kautsar S.A."/>
            <person name="Yang D."/>
            <person name="Bader C.D."/>
            <person name="Teijaro C.N."/>
            <person name="Fluegel L."/>
            <person name="Davis C.M."/>
            <person name="Simpson J.R."/>
            <person name="Lauterbach L."/>
            <person name="Steele A.D."/>
            <person name="Gui C."/>
            <person name="Meng S."/>
            <person name="Li G."/>
            <person name="Viehrig K."/>
            <person name="Ye F."/>
            <person name="Su P."/>
            <person name="Kiefer A.F."/>
            <person name="Nichols A."/>
            <person name="Cepeda A.J."/>
            <person name="Yan W."/>
            <person name="Fan B."/>
            <person name="Jiang Y."/>
            <person name="Adhikari A."/>
            <person name="Zheng C.-J."/>
            <person name="Schuster L."/>
            <person name="Cowan T.M."/>
            <person name="Smanski M.J."/>
            <person name="Chevrette M.G."/>
            <person name="De Carvalho L.P.S."/>
            <person name="Shen B."/>
        </authorList>
    </citation>
    <scope>NUCLEOTIDE SEQUENCE [LARGE SCALE GENOMIC DNA]</scope>
    <source>
        <strain evidence="1 2">NPDC000837</strain>
    </source>
</reference>
<dbReference type="SUPFAM" id="SSF53807">
    <property type="entry name" value="Helical backbone' metal receptor"/>
    <property type="match status" value="1"/>
</dbReference>
<dbReference type="RefSeq" id="WP_351976691.1">
    <property type="nucleotide sequence ID" value="NZ_JBEPBX010000013.1"/>
</dbReference>